<dbReference type="PANTHER" id="PTHR42643:SF30">
    <property type="entry name" value="IONOTROPIC RECEPTOR 40A-RELATED"/>
    <property type="match status" value="1"/>
</dbReference>
<protein>
    <recommendedName>
        <fullName evidence="13">Ionotropic glutamate receptor L-glutamate and glycine-binding domain-containing protein</fullName>
    </recommendedName>
</protein>
<dbReference type="EMBL" id="JABFTP020000090">
    <property type="protein sequence ID" value="KAL3276288.1"/>
    <property type="molecule type" value="Genomic_DNA"/>
</dbReference>
<keyword evidence="4 12" id="KW-0812">Transmembrane</keyword>
<dbReference type="Gene3D" id="3.40.190.10">
    <property type="entry name" value="Periplasmic binding protein-like II"/>
    <property type="match status" value="1"/>
</dbReference>
<evidence type="ECO:0000256" key="7">
    <source>
        <dbReference type="ARBA" id="ARBA00023136"/>
    </source>
</evidence>
<keyword evidence="9" id="KW-0325">Glycoprotein</keyword>
<dbReference type="InterPro" id="IPR019594">
    <property type="entry name" value="Glu/Gly-bd"/>
</dbReference>
<evidence type="ECO:0000256" key="11">
    <source>
        <dbReference type="ARBA" id="ARBA00023303"/>
    </source>
</evidence>
<keyword evidence="8" id="KW-0675">Receptor</keyword>
<dbReference type="GO" id="GO:0034220">
    <property type="term" value="P:monoatomic ion transmembrane transport"/>
    <property type="evidence" value="ECO:0007669"/>
    <property type="project" value="UniProtKB-KW"/>
</dbReference>
<evidence type="ECO:0000313" key="15">
    <source>
        <dbReference type="Proteomes" id="UP001516400"/>
    </source>
</evidence>
<dbReference type="Pfam" id="PF10613">
    <property type="entry name" value="Lig_chan-Glu_bd"/>
    <property type="match status" value="1"/>
</dbReference>
<comment type="caution">
    <text evidence="14">The sequence shown here is derived from an EMBL/GenBank/DDBJ whole genome shotgun (WGS) entry which is preliminary data.</text>
</comment>
<evidence type="ECO:0000256" key="9">
    <source>
        <dbReference type="ARBA" id="ARBA00023180"/>
    </source>
</evidence>
<keyword evidence="11" id="KW-0407">Ion channel</keyword>
<proteinExistence type="predicted"/>
<evidence type="ECO:0000256" key="3">
    <source>
        <dbReference type="ARBA" id="ARBA00022475"/>
    </source>
</evidence>
<sequence length="347" mass="40641">MIEIAEEQMFNNIVIMVPTHKDNSSFQIYYWDESDREKCKPTKSYPKFFNCRFGNITAFDIHEENVTSMPCVLKVKAIAWPPFVIFPRHLQKTLQNKPVDKILLNGIEIELMNVISKYLRIKVEYYVSYKEDWGTSYFNGSSTNTMNDLMTKKVDIAIGSFSVSNPRVALFRMSQSYAEEHMLICVPNRISIGLSVNILPATRKARIFFSLLLIFELFYVAFFVSLVASFLSSPKKAQDIKTLFDIFSRGMGIYSSPDNLRYFDRKERLWFEKQILKNWVDCHNVTRCLEDVYANHEKAICMDENYKTTYYITVKSGRINFTLSETEINIESDWNDYEEDSSDARRN</sequence>
<keyword evidence="5 12" id="KW-1133">Transmembrane helix</keyword>
<dbReference type="PANTHER" id="PTHR42643">
    <property type="entry name" value="IONOTROPIC RECEPTOR 20A-RELATED"/>
    <property type="match status" value="1"/>
</dbReference>
<evidence type="ECO:0000259" key="13">
    <source>
        <dbReference type="Pfam" id="PF10613"/>
    </source>
</evidence>
<keyword evidence="15" id="KW-1185">Reference proteome</keyword>
<evidence type="ECO:0000256" key="4">
    <source>
        <dbReference type="ARBA" id="ARBA00022692"/>
    </source>
</evidence>
<evidence type="ECO:0000313" key="14">
    <source>
        <dbReference type="EMBL" id="KAL3276288.1"/>
    </source>
</evidence>
<evidence type="ECO:0000256" key="8">
    <source>
        <dbReference type="ARBA" id="ARBA00023170"/>
    </source>
</evidence>
<accession>A0ABD2NC31</accession>
<evidence type="ECO:0000256" key="6">
    <source>
        <dbReference type="ARBA" id="ARBA00023065"/>
    </source>
</evidence>
<evidence type="ECO:0000256" key="5">
    <source>
        <dbReference type="ARBA" id="ARBA00022989"/>
    </source>
</evidence>
<dbReference type="InterPro" id="IPR052192">
    <property type="entry name" value="Insect_Ionotropic_Sensory_Rcpt"/>
</dbReference>
<dbReference type="SUPFAM" id="SSF53850">
    <property type="entry name" value="Periplasmic binding protein-like II"/>
    <property type="match status" value="1"/>
</dbReference>
<keyword evidence="10" id="KW-1071">Ligand-gated ion channel</keyword>
<keyword evidence="6" id="KW-0406">Ion transport</keyword>
<organism evidence="14 15">
    <name type="scientific">Cryptolaemus montrouzieri</name>
    <dbReference type="NCBI Taxonomy" id="559131"/>
    <lineage>
        <taxon>Eukaryota</taxon>
        <taxon>Metazoa</taxon>
        <taxon>Ecdysozoa</taxon>
        <taxon>Arthropoda</taxon>
        <taxon>Hexapoda</taxon>
        <taxon>Insecta</taxon>
        <taxon>Pterygota</taxon>
        <taxon>Neoptera</taxon>
        <taxon>Endopterygota</taxon>
        <taxon>Coleoptera</taxon>
        <taxon>Polyphaga</taxon>
        <taxon>Cucujiformia</taxon>
        <taxon>Coccinelloidea</taxon>
        <taxon>Coccinellidae</taxon>
        <taxon>Scymninae</taxon>
        <taxon>Scymnini</taxon>
        <taxon>Cryptolaemus</taxon>
    </lineage>
</organism>
<dbReference type="Proteomes" id="UP001516400">
    <property type="component" value="Unassembled WGS sequence"/>
</dbReference>
<feature type="transmembrane region" description="Helical" evidence="12">
    <location>
        <begin position="207"/>
        <end position="231"/>
    </location>
</feature>
<keyword evidence="3" id="KW-1003">Cell membrane</keyword>
<evidence type="ECO:0000256" key="12">
    <source>
        <dbReference type="SAM" id="Phobius"/>
    </source>
</evidence>
<evidence type="ECO:0000256" key="1">
    <source>
        <dbReference type="ARBA" id="ARBA00004651"/>
    </source>
</evidence>
<gene>
    <name evidence="14" type="ORF">HHI36_024176</name>
</gene>
<keyword evidence="2" id="KW-0813">Transport</keyword>
<name>A0ABD2NC31_9CUCU</name>
<evidence type="ECO:0000256" key="10">
    <source>
        <dbReference type="ARBA" id="ARBA00023286"/>
    </source>
</evidence>
<feature type="domain" description="Ionotropic glutamate receptor L-glutamate and glycine-binding" evidence="13">
    <location>
        <begin position="73"/>
        <end position="185"/>
    </location>
</feature>
<keyword evidence="7 12" id="KW-0472">Membrane</keyword>
<comment type="subcellular location">
    <subcellularLocation>
        <location evidence="1">Cell membrane</location>
        <topology evidence="1">Multi-pass membrane protein</topology>
    </subcellularLocation>
</comment>
<dbReference type="GO" id="GO:0005886">
    <property type="term" value="C:plasma membrane"/>
    <property type="evidence" value="ECO:0007669"/>
    <property type="project" value="UniProtKB-SubCell"/>
</dbReference>
<evidence type="ECO:0000256" key="2">
    <source>
        <dbReference type="ARBA" id="ARBA00022448"/>
    </source>
</evidence>
<dbReference type="AlphaFoldDB" id="A0ABD2NC31"/>
<reference evidence="14 15" key="1">
    <citation type="journal article" date="2021" name="BMC Biol.">
        <title>Horizontally acquired antibacterial genes associated with adaptive radiation of ladybird beetles.</title>
        <authorList>
            <person name="Li H.S."/>
            <person name="Tang X.F."/>
            <person name="Huang Y.H."/>
            <person name="Xu Z.Y."/>
            <person name="Chen M.L."/>
            <person name="Du X.Y."/>
            <person name="Qiu B.Y."/>
            <person name="Chen P.T."/>
            <person name="Zhang W."/>
            <person name="Slipinski A."/>
            <person name="Escalona H.E."/>
            <person name="Waterhouse R.M."/>
            <person name="Zwick A."/>
            <person name="Pang H."/>
        </authorList>
    </citation>
    <scope>NUCLEOTIDE SEQUENCE [LARGE SCALE GENOMIC DNA]</scope>
    <source>
        <strain evidence="14">SYSU2018</strain>
    </source>
</reference>